<keyword evidence="10" id="KW-1185">Reference proteome</keyword>
<accession>A0ABT6NAN8</accession>
<evidence type="ECO:0000259" key="8">
    <source>
        <dbReference type="PROSITE" id="PS50850"/>
    </source>
</evidence>
<feature type="transmembrane region" description="Helical" evidence="7">
    <location>
        <begin position="9"/>
        <end position="34"/>
    </location>
</feature>
<sequence length="404" mass="44522">MDRWKINLYILWISQVISLTSFGFGLPFIPFFIQELGVTDPGQLKIFTGVLSLAPAITMAIMSPIWGILSDRFGQKLMIQRAMFAAVIIIAGMGFSASVWQLLILRFMQGLFTGTITASSAFVAVNTPNHKLSYALGFLSSSTFVGYSLGPFLGGRVAETFGYRVSFYVGAALMLIGFALVTIFLKGDKKPERRKTSVIKGSSKWKEIFAVGIMLLMAMLFLQRVIRTVFSPFIPLYVQELTHTTVGAASTTGSINGLIGFVTAIAAIMISRLGDKYDKMKMIRIMLSLALVDVLILNLTSGMTSFVVFYTLLFFIIGGIEPLITSQTAEMTSPDKRGTLFGIQGLVGSLGWMVSPVLGTYVSIQFGIKQIFWVLLTFICLNLCTAFIVKKYRNKQEVFNNDSL</sequence>
<feature type="transmembrane region" description="Helical" evidence="7">
    <location>
        <begin position="81"/>
        <end position="101"/>
    </location>
</feature>
<reference evidence="9 10" key="1">
    <citation type="submission" date="2023-04" db="EMBL/GenBank/DDBJ databases">
        <title>Fusibacter bizertensis strain WBS, isolated from littoral bottom sediments of the Arctic seas - biochemical and genomic analysis.</title>
        <authorList>
            <person name="Brioukhanov A.L."/>
        </authorList>
    </citation>
    <scope>NUCLEOTIDE SEQUENCE [LARGE SCALE GENOMIC DNA]</scope>
    <source>
        <strain evidence="9 10">WBS</strain>
    </source>
</reference>
<dbReference type="PANTHER" id="PTHR43414:SF6">
    <property type="entry name" value="MULTIDRUG RESISTANCE PROTEIN MDTG"/>
    <property type="match status" value="1"/>
</dbReference>
<dbReference type="Gene3D" id="1.20.1250.20">
    <property type="entry name" value="MFS general substrate transporter like domains"/>
    <property type="match status" value="1"/>
</dbReference>
<evidence type="ECO:0000313" key="10">
    <source>
        <dbReference type="Proteomes" id="UP001158045"/>
    </source>
</evidence>
<dbReference type="InterPro" id="IPR011701">
    <property type="entry name" value="MFS"/>
</dbReference>
<gene>
    <name evidence="9" type="ORF">QE109_04920</name>
</gene>
<evidence type="ECO:0000256" key="4">
    <source>
        <dbReference type="ARBA" id="ARBA00022692"/>
    </source>
</evidence>
<dbReference type="PRINTS" id="PR01035">
    <property type="entry name" value="TCRTETA"/>
</dbReference>
<evidence type="ECO:0000256" key="7">
    <source>
        <dbReference type="SAM" id="Phobius"/>
    </source>
</evidence>
<dbReference type="RefSeq" id="WP_281093291.1">
    <property type="nucleotide sequence ID" value="NZ_JARYZI010000002.1"/>
</dbReference>
<keyword evidence="6 7" id="KW-0472">Membrane</keyword>
<keyword evidence="5 7" id="KW-1133">Transmembrane helix</keyword>
<dbReference type="InterPro" id="IPR036259">
    <property type="entry name" value="MFS_trans_sf"/>
</dbReference>
<dbReference type="Proteomes" id="UP001158045">
    <property type="component" value="Unassembled WGS sequence"/>
</dbReference>
<feature type="transmembrane region" description="Helical" evidence="7">
    <location>
        <begin position="370"/>
        <end position="389"/>
    </location>
</feature>
<feature type="transmembrane region" description="Helical" evidence="7">
    <location>
        <begin position="107"/>
        <end position="125"/>
    </location>
</feature>
<dbReference type="PANTHER" id="PTHR43414">
    <property type="entry name" value="MULTIDRUG RESISTANCE PROTEIN MDTG"/>
    <property type="match status" value="1"/>
</dbReference>
<dbReference type="SUPFAM" id="SSF103473">
    <property type="entry name" value="MFS general substrate transporter"/>
    <property type="match status" value="1"/>
</dbReference>
<evidence type="ECO:0000256" key="6">
    <source>
        <dbReference type="ARBA" id="ARBA00023136"/>
    </source>
</evidence>
<keyword evidence="4 7" id="KW-0812">Transmembrane</keyword>
<comment type="subcellular location">
    <subcellularLocation>
        <location evidence="1">Cell membrane</location>
        <topology evidence="1">Multi-pass membrane protein</topology>
    </subcellularLocation>
</comment>
<organism evidence="9 10">
    <name type="scientific">Fusibacter bizertensis</name>
    <dbReference type="NCBI Taxonomy" id="1488331"/>
    <lineage>
        <taxon>Bacteria</taxon>
        <taxon>Bacillati</taxon>
        <taxon>Bacillota</taxon>
        <taxon>Clostridia</taxon>
        <taxon>Eubacteriales</taxon>
        <taxon>Eubacteriales Family XII. Incertae Sedis</taxon>
        <taxon>Fusibacter</taxon>
    </lineage>
</organism>
<evidence type="ECO:0000256" key="2">
    <source>
        <dbReference type="ARBA" id="ARBA00022448"/>
    </source>
</evidence>
<proteinExistence type="predicted"/>
<feature type="domain" description="Major facilitator superfamily (MFS) profile" evidence="8">
    <location>
        <begin position="7"/>
        <end position="394"/>
    </location>
</feature>
<dbReference type="PROSITE" id="PS50850">
    <property type="entry name" value="MFS"/>
    <property type="match status" value="1"/>
</dbReference>
<feature type="transmembrane region" description="Helical" evidence="7">
    <location>
        <begin position="345"/>
        <end position="364"/>
    </location>
</feature>
<dbReference type="Pfam" id="PF07690">
    <property type="entry name" value="MFS_1"/>
    <property type="match status" value="1"/>
</dbReference>
<feature type="transmembrane region" description="Helical" evidence="7">
    <location>
        <begin position="46"/>
        <end position="69"/>
    </location>
</feature>
<feature type="transmembrane region" description="Helical" evidence="7">
    <location>
        <begin position="208"/>
        <end position="226"/>
    </location>
</feature>
<evidence type="ECO:0000256" key="3">
    <source>
        <dbReference type="ARBA" id="ARBA00022475"/>
    </source>
</evidence>
<evidence type="ECO:0000256" key="1">
    <source>
        <dbReference type="ARBA" id="ARBA00004651"/>
    </source>
</evidence>
<feature type="transmembrane region" description="Helical" evidence="7">
    <location>
        <begin position="132"/>
        <end position="153"/>
    </location>
</feature>
<name>A0ABT6NAN8_9FIRM</name>
<dbReference type="InterPro" id="IPR001958">
    <property type="entry name" value="Tet-R_TetA/multi-R_MdtG-like"/>
</dbReference>
<keyword evidence="3" id="KW-1003">Cell membrane</keyword>
<dbReference type="EMBL" id="JARYZI010000002">
    <property type="protein sequence ID" value="MDH8677477.1"/>
    <property type="molecule type" value="Genomic_DNA"/>
</dbReference>
<feature type="transmembrane region" description="Helical" evidence="7">
    <location>
        <begin position="165"/>
        <end position="187"/>
    </location>
</feature>
<comment type="caution">
    <text evidence="9">The sequence shown here is derived from an EMBL/GenBank/DDBJ whole genome shotgun (WGS) entry which is preliminary data.</text>
</comment>
<dbReference type="InterPro" id="IPR020846">
    <property type="entry name" value="MFS_dom"/>
</dbReference>
<feature type="transmembrane region" description="Helical" evidence="7">
    <location>
        <begin position="306"/>
        <end position="324"/>
    </location>
</feature>
<keyword evidence="2" id="KW-0813">Transport</keyword>
<protein>
    <submittedName>
        <fullName evidence="9">MFS transporter</fullName>
    </submittedName>
</protein>
<feature type="transmembrane region" description="Helical" evidence="7">
    <location>
        <begin position="246"/>
        <end position="270"/>
    </location>
</feature>
<evidence type="ECO:0000313" key="9">
    <source>
        <dbReference type="EMBL" id="MDH8677477.1"/>
    </source>
</evidence>
<evidence type="ECO:0000256" key="5">
    <source>
        <dbReference type="ARBA" id="ARBA00022989"/>
    </source>
</evidence>